<feature type="region of interest" description="Disordered" evidence="1">
    <location>
        <begin position="149"/>
        <end position="203"/>
    </location>
</feature>
<evidence type="ECO:0000313" key="4">
    <source>
        <dbReference type="Proteomes" id="UP000823388"/>
    </source>
</evidence>
<dbReference type="OrthoDB" id="785127at2759"/>
<feature type="domain" description="FAR1" evidence="2">
    <location>
        <begin position="185"/>
        <end position="233"/>
    </location>
</feature>
<proteinExistence type="predicted"/>
<organism evidence="3 4">
    <name type="scientific">Panicum virgatum</name>
    <name type="common">Blackwell switchgrass</name>
    <dbReference type="NCBI Taxonomy" id="38727"/>
    <lineage>
        <taxon>Eukaryota</taxon>
        <taxon>Viridiplantae</taxon>
        <taxon>Streptophyta</taxon>
        <taxon>Embryophyta</taxon>
        <taxon>Tracheophyta</taxon>
        <taxon>Spermatophyta</taxon>
        <taxon>Magnoliopsida</taxon>
        <taxon>Liliopsida</taxon>
        <taxon>Poales</taxon>
        <taxon>Poaceae</taxon>
        <taxon>PACMAD clade</taxon>
        <taxon>Panicoideae</taxon>
        <taxon>Panicodae</taxon>
        <taxon>Paniceae</taxon>
        <taxon>Panicinae</taxon>
        <taxon>Panicum</taxon>
        <taxon>Panicum sect. Hiantes</taxon>
    </lineage>
</organism>
<dbReference type="AlphaFoldDB" id="A0A8T0NX18"/>
<reference evidence="3" key="1">
    <citation type="submission" date="2020-05" db="EMBL/GenBank/DDBJ databases">
        <title>WGS assembly of Panicum virgatum.</title>
        <authorList>
            <person name="Lovell J.T."/>
            <person name="Jenkins J."/>
            <person name="Shu S."/>
            <person name="Juenger T.E."/>
            <person name="Schmutz J."/>
        </authorList>
    </citation>
    <scope>NUCLEOTIDE SEQUENCE</scope>
    <source>
        <strain evidence="3">AP13</strain>
    </source>
</reference>
<gene>
    <name evidence="3" type="ORF">PVAP13_9KG489326</name>
</gene>
<name>A0A8T0NX18_PANVG</name>
<comment type="caution">
    <text evidence="3">The sequence shown here is derived from an EMBL/GenBank/DDBJ whole genome shotgun (WGS) entry which is preliminary data.</text>
</comment>
<accession>A0A8T0NX18</accession>
<sequence>MDLNELPPDFDYDFLDCSEANPSYCTQAVEASGQGAVHDIVQFADEQDVPALDSIEAAVGCCNLDENPEDVQTIADNTQGVAGLEEIWSTPPVPYTGQIFSSKQEVREFYNSYASRIGFSIRTSTSRLSGLTREQHKILFVCNKEGHGGKVKEGNPGDESDDSDDGGGVNGTENNNKGDGEEDAEKIKRLDGTKKRKRERMHHTDCKARMVVKLIADRWHVIFFAPDHNHDLVVKPSMKKFRRSHKGIPKEEMDFIALLHGCNLSTGRIMQLMNEFYGFAQLVLHEGKDVGNFRSTI</sequence>
<keyword evidence="4" id="KW-1185">Reference proteome</keyword>
<protein>
    <recommendedName>
        <fullName evidence="2">FAR1 domain-containing protein</fullName>
    </recommendedName>
</protein>
<evidence type="ECO:0000256" key="1">
    <source>
        <dbReference type="SAM" id="MobiDB-lite"/>
    </source>
</evidence>
<dbReference type="EMBL" id="CM029053">
    <property type="protein sequence ID" value="KAG2552909.1"/>
    <property type="molecule type" value="Genomic_DNA"/>
</dbReference>
<dbReference type="PANTHER" id="PTHR47482:SF24">
    <property type="entry name" value="PROTEIN FAR1-RELATED SEQUENCE"/>
    <property type="match status" value="1"/>
</dbReference>
<dbReference type="Pfam" id="PF03101">
    <property type="entry name" value="FAR1"/>
    <property type="match status" value="2"/>
</dbReference>
<evidence type="ECO:0000313" key="3">
    <source>
        <dbReference type="EMBL" id="KAG2552909.1"/>
    </source>
</evidence>
<feature type="domain" description="FAR1" evidence="2">
    <location>
        <begin position="108"/>
        <end position="151"/>
    </location>
</feature>
<dbReference type="InterPro" id="IPR004330">
    <property type="entry name" value="FAR1_DNA_bnd_dom"/>
</dbReference>
<feature type="compositionally biased region" description="Acidic residues" evidence="1">
    <location>
        <begin position="156"/>
        <end position="165"/>
    </location>
</feature>
<dbReference type="PANTHER" id="PTHR47482">
    <property type="entry name" value="OS11G0632001 PROTEIN"/>
    <property type="match status" value="1"/>
</dbReference>
<dbReference type="Proteomes" id="UP000823388">
    <property type="component" value="Chromosome 9K"/>
</dbReference>
<evidence type="ECO:0000259" key="2">
    <source>
        <dbReference type="Pfam" id="PF03101"/>
    </source>
</evidence>